<dbReference type="PANTHER" id="PTHR21686">
    <property type="entry name" value="DEOXYNUCLEOTIDYLTRANSFERASE TERMINAL-INTERACTING PROTEIN 2"/>
    <property type="match status" value="1"/>
</dbReference>
<protein>
    <recommendedName>
        <fullName evidence="4">Fcf2 pre-rRNA processing C-terminal domain-containing protein</fullName>
    </recommendedName>
</protein>
<dbReference type="Pfam" id="PF08698">
    <property type="entry name" value="Fcf2"/>
    <property type="match status" value="1"/>
</dbReference>
<feature type="region of interest" description="Disordered" evidence="3">
    <location>
        <begin position="103"/>
        <end position="129"/>
    </location>
</feature>
<dbReference type="GO" id="GO:0003723">
    <property type="term" value="F:RNA binding"/>
    <property type="evidence" value="ECO:0007669"/>
    <property type="project" value="TreeGrafter"/>
</dbReference>
<dbReference type="InterPro" id="IPR014810">
    <property type="entry name" value="Fcf2_C"/>
</dbReference>
<organism evidence="5 6">
    <name type="scientific">Polytolypa hystricis (strain UAMH7299)</name>
    <dbReference type="NCBI Taxonomy" id="1447883"/>
    <lineage>
        <taxon>Eukaryota</taxon>
        <taxon>Fungi</taxon>
        <taxon>Dikarya</taxon>
        <taxon>Ascomycota</taxon>
        <taxon>Pezizomycotina</taxon>
        <taxon>Eurotiomycetes</taxon>
        <taxon>Eurotiomycetidae</taxon>
        <taxon>Onygenales</taxon>
        <taxon>Onygenales incertae sedis</taxon>
        <taxon>Polytolypa</taxon>
    </lineage>
</organism>
<gene>
    <name evidence="5" type="ORF">AJ80_00475</name>
</gene>
<keyword evidence="6" id="KW-1185">Reference proteome</keyword>
<dbReference type="GO" id="GO:0005730">
    <property type="term" value="C:nucleolus"/>
    <property type="evidence" value="ECO:0007669"/>
    <property type="project" value="UniProtKB-SubCell"/>
</dbReference>
<evidence type="ECO:0000256" key="2">
    <source>
        <dbReference type="ARBA" id="ARBA00023242"/>
    </source>
</evidence>
<dbReference type="STRING" id="1447883.A0A2B7Z2T6"/>
<proteinExistence type="predicted"/>
<comment type="subcellular location">
    <subcellularLocation>
        <location evidence="1">Nucleus</location>
        <location evidence="1">Nucleolus</location>
    </subcellularLocation>
</comment>
<evidence type="ECO:0000256" key="3">
    <source>
        <dbReference type="SAM" id="MobiDB-lite"/>
    </source>
</evidence>
<evidence type="ECO:0000256" key="1">
    <source>
        <dbReference type="ARBA" id="ARBA00004604"/>
    </source>
</evidence>
<evidence type="ECO:0000259" key="4">
    <source>
        <dbReference type="Pfam" id="PF08698"/>
    </source>
</evidence>
<comment type="caution">
    <text evidence="5">The sequence shown here is derived from an EMBL/GenBank/DDBJ whole genome shotgun (WGS) entry which is preliminary data.</text>
</comment>
<name>A0A2B7Z2T6_POLH7</name>
<evidence type="ECO:0000313" key="5">
    <source>
        <dbReference type="EMBL" id="PGH27925.1"/>
    </source>
</evidence>
<keyword evidence="2" id="KW-0539">Nucleus</keyword>
<dbReference type="Proteomes" id="UP000224634">
    <property type="component" value="Unassembled WGS sequence"/>
</dbReference>
<feature type="domain" description="Fcf2 pre-rRNA processing C-terminal" evidence="4">
    <location>
        <begin position="117"/>
        <end position="211"/>
    </location>
</feature>
<evidence type="ECO:0000313" key="6">
    <source>
        <dbReference type="Proteomes" id="UP000224634"/>
    </source>
</evidence>
<dbReference type="GO" id="GO:0006396">
    <property type="term" value="P:RNA processing"/>
    <property type="evidence" value="ECO:0007669"/>
    <property type="project" value="TreeGrafter"/>
</dbReference>
<reference evidence="5 6" key="1">
    <citation type="submission" date="2017-10" db="EMBL/GenBank/DDBJ databases">
        <title>Comparative genomics in systemic dimorphic fungi from Ajellomycetaceae.</title>
        <authorList>
            <person name="Munoz J.F."/>
            <person name="Mcewen J.G."/>
            <person name="Clay O.K."/>
            <person name="Cuomo C.A."/>
        </authorList>
    </citation>
    <scope>NUCLEOTIDE SEQUENCE [LARGE SCALE GENOMIC DNA]</scope>
    <source>
        <strain evidence="5 6">UAMH7299</strain>
    </source>
</reference>
<dbReference type="PANTHER" id="PTHR21686:SF12">
    <property type="entry name" value="DEOXYNUCLEOTIDYLTRANSFERASE TERMINAL-INTERACTING PROTEIN 2"/>
    <property type="match status" value="1"/>
</dbReference>
<dbReference type="AlphaFoldDB" id="A0A2B7Z2T6"/>
<sequence length="241" mass="27027">MSAALAQAPVPQLEETELSDEQIQKLLQEAEARLLQSVSVVSDSLTQADSNSKRGPNSLRIPTLDNYIVERPYVSEKDNIATIDKPRVVPASDKKLADTIRTVVSEAPGPSQDNNAKPTSGPEWFNLPKTDLTPQLKRDLQLLRMRSVLDPKRHYKKDNGKFKPPEYSQVGTIVEGPTEFFSARISNKDRRKTFVEEALSTETSNGRFKRKYGEIQDAKTSGRKAHYKSLKGRRTGNKKFG</sequence>
<dbReference type="OrthoDB" id="427886at2759"/>
<dbReference type="InterPro" id="IPR039883">
    <property type="entry name" value="Fcf2/DNTTIP2"/>
</dbReference>
<dbReference type="EMBL" id="PDNA01000003">
    <property type="protein sequence ID" value="PGH27925.1"/>
    <property type="molecule type" value="Genomic_DNA"/>
</dbReference>
<accession>A0A2B7Z2T6</accession>